<comment type="caution">
    <text evidence="2">The sequence shown here is derived from an EMBL/GenBank/DDBJ whole genome shotgun (WGS) entry which is preliminary data.</text>
</comment>
<feature type="domain" description="HTH-type transcriptional repressor Sco4008 C-terminal" evidence="1">
    <location>
        <begin position="38"/>
        <end position="76"/>
    </location>
</feature>
<dbReference type="Pfam" id="PF17926">
    <property type="entry name" value="TetR_C_21"/>
    <property type="match status" value="1"/>
</dbReference>
<dbReference type="RefSeq" id="WP_344861061.1">
    <property type="nucleotide sequence ID" value="NZ_BAAAZN010000006.1"/>
</dbReference>
<name>A0ABP6W5R1_9PSEU</name>
<dbReference type="Proteomes" id="UP001500689">
    <property type="component" value="Unassembled WGS sequence"/>
</dbReference>
<dbReference type="InterPro" id="IPR041467">
    <property type="entry name" value="Sco4008_C"/>
</dbReference>
<dbReference type="Gene3D" id="1.10.357.10">
    <property type="entry name" value="Tetracycline Repressor, domain 2"/>
    <property type="match status" value="1"/>
</dbReference>
<reference evidence="3" key="1">
    <citation type="journal article" date="2019" name="Int. J. Syst. Evol. Microbiol.">
        <title>The Global Catalogue of Microorganisms (GCM) 10K type strain sequencing project: providing services to taxonomists for standard genome sequencing and annotation.</title>
        <authorList>
            <consortium name="The Broad Institute Genomics Platform"/>
            <consortium name="The Broad Institute Genome Sequencing Center for Infectious Disease"/>
            <person name="Wu L."/>
            <person name="Ma J."/>
        </authorList>
    </citation>
    <scope>NUCLEOTIDE SEQUENCE [LARGE SCALE GENOMIC DNA]</scope>
    <source>
        <strain evidence="3">JCM 16898</strain>
    </source>
</reference>
<accession>A0ABP6W5R1</accession>
<proteinExistence type="predicted"/>
<keyword evidence="3" id="KW-1185">Reference proteome</keyword>
<gene>
    <name evidence="2" type="ORF">GCM10022222_32530</name>
</gene>
<evidence type="ECO:0000313" key="3">
    <source>
        <dbReference type="Proteomes" id="UP001500689"/>
    </source>
</evidence>
<dbReference type="EMBL" id="BAAAZN010000006">
    <property type="protein sequence ID" value="GAA3546392.1"/>
    <property type="molecule type" value="Genomic_DNA"/>
</dbReference>
<protein>
    <recommendedName>
        <fullName evidence="1">HTH-type transcriptional repressor Sco4008 C-terminal domain-containing protein</fullName>
    </recommendedName>
</protein>
<dbReference type="InterPro" id="IPR036271">
    <property type="entry name" value="Tet_transcr_reg_TetR-rel_C_sf"/>
</dbReference>
<evidence type="ECO:0000259" key="1">
    <source>
        <dbReference type="Pfam" id="PF17926"/>
    </source>
</evidence>
<dbReference type="SUPFAM" id="SSF48498">
    <property type="entry name" value="Tetracyclin repressor-like, C-terminal domain"/>
    <property type="match status" value="1"/>
</dbReference>
<organism evidence="2 3">
    <name type="scientific">Amycolatopsis ultiminotia</name>
    <dbReference type="NCBI Taxonomy" id="543629"/>
    <lineage>
        <taxon>Bacteria</taxon>
        <taxon>Bacillati</taxon>
        <taxon>Actinomycetota</taxon>
        <taxon>Actinomycetes</taxon>
        <taxon>Pseudonocardiales</taxon>
        <taxon>Pseudonocardiaceae</taxon>
        <taxon>Amycolatopsis</taxon>
    </lineage>
</organism>
<sequence>MRELARVGSKQQLFAAVLEQEMTTLSAAVPLTGEQAEDLGEFAGRVCDYHRSHPHYLRLLLREGLQTGAGQAMPGPVAAAAERTATLPPWPARSGPEHCATTCAPGTCSTLHVP</sequence>
<evidence type="ECO:0000313" key="2">
    <source>
        <dbReference type="EMBL" id="GAA3546392.1"/>
    </source>
</evidence>